<dbReference type="EMBL" id="CP002850">
    <property type="protein sequence ID" value="AEH63059.1"/>
    <property type="molecule type" value="Genomic_DNA"/>
</dbReference>
<sequence>MAIGVDGAARLREIYRRQQQLAELAGIEQKKESEAQEKEIAQPETAQISQEASKMAENTLPAIRSKSLLPKIILAVFGIIFAAFIVTAIETDLLSFNNIGQYLSIASGPISIIGIAYLIFRPFSYQESHRFSRMVSSVRKETDALDEIIRQLSAKVENNQKILAAQADQLLKVGEQSSERLADIGMNMRAEAVGLQRHTDRLTEATDKARESLGPLLDSLPEARKESENLTKQLQDSYQSTSEKVDSLLSHLQTLNSLAPKVENATVIAAKNLATEIEHLSHLDTKIDGRLEASAQAVAAFGNKIEHLIAERMQESDRQIVKMADLLDERIRNSRTALDDLAGHLSFNMTARLGEVNEYATRISDKLAEQIQVSQNTLASFYTQMSDNFYQNLQGIEKQTLEISQKVKASIQGSRDDYQAASQNFVLELQNRLQKIQDQSKEIGHVFEQNIDRHRLSFDQLSSKITTDFVQRLEIIQNQTQDIVQYFENHIQKGQKNLADAGENFAKSLTSEFDTVQNNLLSLKDVFEQQQQQMTLTLGHWNDNLNNSLSDQEKMASEHLAKISHHLAKYTEESQPLFAEISSLIDSADSKFNGLQENSVVHLKSLGEDIRHLSEQINETGAILMNSDWGISKLTERARGLSEQITETVQAMDVHMPAALTRIAEQFNENNKAADLLAPKIVTIEAQAANVAEKFDQAGQHLLSQKDKLSELIDDTDRGLDERQNKIREFIEEIQKNYDQYQQSFDQIIESANTQLSGFVQKLGQLSDLIANIQTQNHGLVTKATPVLKSEIENIQKLVTETREEEKALMTSLGADFSKMLQQQVTEALDHTLVEKVKSGLSSIDVVAEKSVESTRKATERLMQQMLTITNITAGIEKRINEAKEEIENHDEGNFTRHVAWLIDALRSKTIDITRLLSSDISDTAWLSYLKGDRGVFSRKAVRLLDNNELRVIQREYEKNTDFREHVNYYIHDFESMLRRVVNSRDGTALSVTLMSSDIGKLYAALSQAIQKYRQ</sequence>
<evidence type="ECO:0000313" key="2">
    <source>
        <dbReference type="EMBL" id="AEH63059.1"/>
    </source>
</evidence>
<dbReference type="AlphaFoldDB" id="A0A0H3G2Z7"/>
<keyword evidence="1" id="KW-1133">Transmembrane helix</keyword>
<dbReference type="RefSeq" id="WP_014500948.1">
    <property type="nucleotide sequence ID" value="NC_017262.1"/>
</dbReference>
<dbReference type="Proteomes" id="UP000001494">
    <property type="component" value="Chromosome"/>
</dbReference>
<evidence type="ECO:0000256" key="1">
    <source>
        <dbReference type="SAM" id="Phobius"/>
    </source>
</evidence>
<dbReference type="OrthoDB" id="9777715at2"/>
<evidence type="ECO:0000313" key="3">
    <source>
        <dbReference type="Proteomes" id="UP000001494"/>
    </source>
</evidence>
<accession>A0A0H3G2Z7</accession>
<protein>
    <recommendedName>
        <fullName evidence="4">Apolipoprotein A1/A4/E</fullName>
    </recommendedName>
</protein>
<proteinExistence type="predicted"/>
<keyword evidence="1" id="KW-0812">Transmembrane</keyword>
<dbReference type="HOGENOM" id="CLU_323617_0_0_5"/>
<organism evidence="2 3">
    <name type="scientific">Zymomonas mobilis subsp. mobilis (strain ATCC 10988 / DSM 424 / LMG 404 / NCIMB 8938 / NRRL B-806 / ZM1)</name>
    <dbReference type="NCBI Taxonomy" id="555217"/>
    <lineage>
        <taxon>Bacteria</taxon>
        <taxon>Pseudomonadati</taxon>
        <taxon>Pseudomonadota</taxon>
        <taxon>Alphaproteobacteria</taxon>
        <taxon>Sphingomonadales</taxon>
        <taxon>Zymomonadaceae</taxon>
        <taxon>Zymomonas</taxon>
    </lineage>
</organism>
<dbReference type="eggNOG" id="COG1511">
    <property type="taxonomic scope" value="Bacteria"/>
</dbReference>
<keyword evidence="1" id="KW-0472">Membrane</keyword>
<feature type="transmembrane region" description="Helical" evidence="1">
    <location>
        <begin position="68"/>
        <end position="89"/>
    </location>
</feature>
<name>A0A0H3G2Z7_ZYMMA</name>
<gene>
    <name evidence="2" type="ordered locus">Zmob_1233</name>
</gene>
<reference evidence="2 3" key="1">
    <citation type="journal article" date="2011" name="J. Bacteriol.">
        <title>Genome sequence of the ethanol-producing Zymomonas mobilis subsp. mobilis lectotype strain ATCC 10988.</title>
        <authorList>
            <person name="Pappas K.M."/>
            <person name="Kouvelis V.N."/>
            <person name="Saunders E."/>
            <person name="Brettin T.S."/>
            <person name="Bruce D."/>
            <person name="Detter C."/>
            <person name="Balakireva M."/>
            <person name="Han C.S."/>
            <person name="Savvakis G."/>
            <person name="Kyrpides N.C."/>
            <person name="Typas M.A."/>
        </authorList>
    </citation>
    <scope>NUCLEOTIDE SEQUENCE [LARGE SCALE GENOMIC DNA]</scope>
    <source>
        <strain evidence="3">ATCC 10988 / DSM 424 / CCUG 17860 / LMG 404 / NCIMB 8938 / NRRL B-806 / ZM1</strain>
    </source>
</reference>
<evidence type="ECO:0008006" key="4">
    <source>
        <dbReference type="Google" id="ProtNLM"/>
    </source>
</evidence>
<dbReference type="KEGG" id="zmm:Zmob_1233"/>
<dbReference type="Gene3D" id="1.20.120.20">
    <property type="entry name" value="Apolipoprotein"/>
    <property type="match status" value="1"/>
</dbReference>
<feature type="transmembrane region" description="Helical" evidence="1">
    <location>
        <begin position="101"/>
        <end position="120"/>
    </location>
</feature>